<dbReference type="InterPro" id="IPR036249">
    <property type="entry name" value="Thioredoxin-like_sf"/>
</dbReference>
<dbReference type="CDD" id="cd03205">
    <property type="entry name" value="GST_C_6"/>
    <property type="match status" value="1"/>
</dbReference>
<name>A0A4P8YEJ9_9ENTR</name>
<protein>
    <submittedName>
        <fullName evidence="2">Glutathione S-transferase</fullName>
    </submittedName>
</protein>
<accession>A0A4P8YEJ9</accession>
<evidence type="ECO:0000313" key="3">
    <source>
        <dbReference type="Proteomes" id="UP000302163"/>
    </source>
</evidence>
<dbReference type="Gene3D" id="1.20.1050.10">
    <property type="match status" value="1"/>
</dbReference>
<dbReference type="EMBL" id="CP040428">
    <property type="protein sequence ID" value="QCT18979.1"/>
    <property type="molecule type" value="Genomic_DNA"/>
</dbReference>
<dbReference type="GO" id="GO:0016740">
    <property type="term" value="F:transferase activity"/>
    <property type="evidence" value="ECO:0007669"/>
    <property type="project" value="UniProtKB-KW"/>
</dbReference>
<dbReference type="InterPro" id="IPR036282">
    <property type="entry name" value="Glutathione-S-Trfase_C_sf"/>
</dbReference>
<dbReference type="SUPFAM" id="SSF47616">
    <property type="entry name" value="GST C-terminal domain-like"/>
    <property type="match status" value="1"/>
</dbReference>
<dbReference type="PROSITE" id="PS50404">
    <property type="entry name" value="GST_NTER"/>
    <property type="match status" value="1"/>
</dbReference>
<reference evidence="2 3" key="1">
    <citation type="submission" date="2019-05" db="EMBL/GenBank/DDBJ databases">
        <title>Complete genome sequence of Izhakiella calystegiae KSNA2, an endophyte isolated from beach morning glory (Calystegia soldanella).</title>
        <authorList>
            <person name="Jiang L."/>
            <person name="Jeong J.C."/>
            <person name="Kim C.Y."/>
            <person name="Kim D.H."/>
            <person name="Kim S.W."/>
            <person name="Lee j."/>
        </authorList>
    </citation>
    <scope>NUCLEOTIDE SEQUENCE [LARGE SCALE GENOMIC DNA]</scope>
    <source>
        <strain evidence="2 3">KSNA2</strain>
    </source>
</reference>
<keyword evidence="3" id="KW-1185">Reference proteome</keyword>
<feature type="domain" description="GST N-terminal" evidence="1">
    <location>
        <begin position="1"/>
        <end position="78"/>
    </location>
</feature>
<proteinExistence type="predicted"/>
<sequence length="202" mass="22792">MKLIGSYTSPYVRKISVVLLEKGIAFEFVNDTPWEEATQVPDYNPLGKVPTLVTDDGSIWFDSPVIVGYLELLDIAPALVPRELKLALWERQVEALADGILDAAVLLVRERQRPAQQQSEAFLLRQRQKIARGLDWLEQQINDQNIESEPPRLGAIALGCAIGYLNFRRIAPGWCAERPLLVRLAGKLFERESFARTEPPMP</sequence>
<dbReference type="RefSeq" id="WP_138094868.1">
    <property type="nucleotide sequence ID" value="NZ_CP040428.1"/>
</dbReference>
<dbReference type="CDD" id="cd03049">
    <property type="entry name" value="GST_N_3"/>
    <property type="match status" value="1"/>
</dbReference>
<dbReference type="PANTHER" id="PTHR43968:SF6">
    <property type="entry name" value="GLUTATHIONE S-TRANSFERASE OMEGA"/>
    <property type="match status" value="1"/>
</dbReference>
<dbReference type="KEGG" id="izh:FEM41_04590"/>
<dbReference type="Gene3D" id="3.40.30.10">
    <property type="entry name" value="Glutaredoxin"/>
    <property type="match status" value="1"/>
</dbReference>
<dbReference type="PANTHER" id="PTHR43968">
    <property type="match status" value="1"/>
</dbReference>
<keyword evidence="2" id="KW-0808">Transferase</keyword>
<dbReference type="SUPFAM" id="SSF52833">
    <property type="entry name" value="Thioredoxin-like"/>
    <property type="match status" value="1"/>
</dbReference>
<dbReference type="NCBIfam" id="NF007682">
    <property type="entry name" value="PRK10357.1"/>
    <property type="match status" value="1"/>
</dbReference>
<dbReference type="InterPro" id="IPR004045">
    <property type="entry name" value="Glutathione_S-Trfase_N"/>
</dbReference>
<evidence type="ECO:0000259" key="1">
    <source>
        <dbReference type="PROSITE" id="PS50404"/>
    </source>
</evidence>
<evidence type="ECO:0000313" key="2">
    <source>
        <dbReference type="EMBL" id="QCT18979.1"/>
    </source>
</evidence>
<organism evidence="2 3">
    <name type="scientific">Jejubacter calystegiae</name>
    <dbReference type="NCBI Taxonomy" id="2579935"/>
    <lineage>
        <taxon>Bacteria</taxon>
        <taxon>Pseudomonadati</taxon>
        <taxon>Pseudomonadota</taxon>
        <taxon>Gammaproteobacteria</taxon>
        <taxon>Enterobacterales</taxon>
        <taxon>Enterobacteriaceae</taxon>
        <taxon>Jejubacter</taxon>
    </lineage>
</organism>
<dbReference type="AlphaFoldDB" id="A0A4P8YEJ9"/>
<dbReference type="OrthoDB" id="8634103at2"/>
<gene>
    <name evidence="2" type="ORF">FEM41_04590</name>
</gene>
<dbReference type="InterPro" id="IPR050983">
    <property type="entry name" value="GST_Omega/HSP26"/>
</dbReference>
<dbReference type="Proteomes" id="UP000302163">
    <property type="component" value="Chromosome"/>
</dbReference>
<dbReference type="GO" id="GO:0005737">
    <property type="term" value="C:cytoplasm"/>
    <property type="evidence" value="ECO:0007669"/>
    <property type="project" value="TreeGrafter"/>
</dbReference>
<dbReference type="Pfam" id="PF13409">
    <property type="entry name" value="GST_N_2"/>
    <property type="match status" value="1"/>
</dbReference>